<feature type="compositionally biased region" description="Low complexity" evidence="9">
    <location>
        <begin position="64"/>
        <end position="87"/>
    </location>
</feature>
<dbReference type="PANTHER" id="PTHR24287">
    <property type="entry name" value="P450, PUTATIVE (EUROFUNG)-RELATED"/>
    <property type="match status" value="1"/>
</dbReference>
<dbReference type="GO" id="GO:0004497">
    <property type="term" value="F:monooxygenase activity"/>
    <property type="evidence" value="ECO:0007669"/>
    <property type="project" value="UniProtKB-KW"/>
</dbReference>
<dbReference type="GeneID" id="34580257"/>
<dbReference type="Gene3D" id="1.10.630.10">
    <property type="entry name" value="Cytochrome P450"/>
    <property type="match status" value="1"/>
</dbReference>
<reference evidence="10 11" key="1">
    <citation type="journal article" date="2016" name="Sci. Rep.">
        <title>Penicillium arizonense, a new, genome sequenced fungal species, reveals a high chemical diversity in secreted metabolites.</title>
        <authorList>
            <person name="Grijseels S."/>
            <person name="Nielsen J.C."/>
            <person name="Randelovic M."/>
            <person name="Nielsen J."/>
            <person name="Nielsen K.F."/>
            <person name="Workman M."/>
            <person name="Frisvad J.C."/>
        </authorList>
    </citation>
    <scope>NUCLEOTIDE SEQUENCE [LARGE SCALE GENOMIC DNA]</scope>
    <source>
        <strain evidence="10 11">CBS 141311</strain>
    </source>
</reference>
<dbReference type="InterPro" id="IPR017972">
    <property type="entry name" value="Cyt_P450_CS"/>
</dbReference>
<dbReference type="AlphaFoldDB" id="A0A1F5L7F5"/>
<feature type="region of interest" description="Disordered" evidence="9">
    <location>
        <begin position="127"/>
        <end position="160"/>
    </location>
</feature>
<feature type="region of interest" description="Disordered" evidence="9">
    <location>
        <begin position="1"/>
        <end position="108"/>
    </location>
</feature>
<dbReference type="InterPro" id="IPR002401">
    <property type="entry name" value="Cyt_P450_E_grp-I"/>
</dbReference>
<evidence type="ECO:0000256" key="7">
    <source>
        <dbReference type="PIRSR" id="PIRSR602401-1"/>
    </source>
</evidence>
<dbReference type="GO" id="GO:0016705">
    <property type="term" value="F:oxidoreductase activity, acting on paired donors, with incorporation or reduction of molecular oxygen"/>
    <property type="evidence" value="ECO:0007669"/>
    <property type="project" value="InterPro"/>
</dbReference>
<dbReference type="PRINTS" id="PR00463">
    <property type="entry name" value="EP450I"/>
</dbReference>
<dbReference type="RefSeq" id="XP_022484622.1">
    <property type="nucleotide sequence ID" value="XM_022635523.1"/>
</dbReference>
<evidence type="ECO:0000256" key="9">
    <source>
        <dbReference type="SAM" id="MobiDB-lite"/>
    </source>
</evidence>
<dbReference type="STRING" id="1835702.A0A1F5L7F5"/>
<evidence type="ECO:0000313" key="10">
    <source>
        <dbReference type="EMBL" id="OGE49168.1"/>
    </source>
</evidence>
<dbReference type="InterPro" id="IPR001128">
    <property type="entry name" value="Cyt_P450"/>
</dbReference>
<name>A0A1F5L7F5_PENAI</name>
<comment type="cofactor">
    <cofactor evidence="1 7">
        <name>heme</name>
        <dbReference type="ChEBI" id="CHEBI:30413"/>
    </cofactor>
</comment>
<feature type="compositionally biased region" description="Polar residues" evidence="9">
    <location>
        <begin position="39"/>
        <end position="50"/>
    </location>
</feature>
<proteinExistence type="inferred from homology"/>
<evidence type="ECO:0000256" key="4">
    <source>
        <dbReference type="ARBA" id="ARBA00023002"/>
    </source>
</evidence>
<dbReference type="InterPro" id="IPR047146">
    <property type="entry name" value="Cyt_P450_E_CYP52_fungi"/>
</dbReference>
<dbReference type="InterPro" id="IPR036396">
    <property type="entry name" value="Cyt_P450_sf"/>
</dbReference>
<feature type="compositionally biased region" description="Pro residues" evidence="9">
    <location>
        <begin position="88"/>
        <end position="99"/>
    </location>
</feature>
<protein>
    <recommendedName>
        <fullName evidence="12">Cytochrome P450</fullName>
    </recommendedName>
</protein>
<keyword evidence="11" id="KW-1185">Reference proteome</keyword>
<sequence>MSIDTQPQVVSPASASTSTSLTTPITKSGDTSKEKYPDSETQVISPTPTTEQDKEKATEDRKPSAYTPTTLLTTLLSPFTFSSTPSSSPSPAPPPPEPYYTPAETPLFKTLQKSRLTRTREKQLLRAAERDYNDPPPPPGLETKVSGRQRAGGQTNDRRQIRDELINGLIAGRDTTAGLLSNLFFLLAKHQEAWTRLQDEVNSALNGRLPNYEDLRQMKYLRYCVNEALRLYPVVPINARLAKNNTCLPVGGGPDAQSPVFVPKDTMVIYSVYSIHRREDLYGPNSNEFWPERWDSIRPGWGYLPFNGGPRICLGQQYALAEAGYVTVRLAQRFRKLESRDPGEWQESLSLTLRSRNGTKNRHLSFKRMHTKVTSTYECQTQVEVAQAQDGNKEVD</sequence>
<feature type="binding site" description="axial binding residue" evidence="7">
    <location>
        <position position="313"/>
    </location>
    <ligand>
        <name>heme</name>
        <dbReference type="ChEBI" id="CHEBI:30413"/>
    </ligand>
    <ligandPart>
        <name>Fe</name>
        <dbReference type="ChEBI" id="CHEBI:18248"/>
    </ligandPart>
</feature>
<dbReference type="OrthoDB" id="1470350at2759"/>
<organism evidence="10 11">
    <name type="scientific">Penicillium arizonense</name>
    <dbReference type="NCBI Taxonomy" id="1835702"/>
    <lineage>
        <taxon>Eukaryota</taxon>
        <taxon>Fungi</taxon>
        <taxon>Dikarya</taxon>
        <taxon>Ascomycota</taxon>
        <taxon>Pezizomycotina</taxon>
        <taxon>Eurotiomycetes</taxon>
        <taxon>Eurotiomycetidae</taxon>
        <taxon>Eurotiales</taxon>
        <taxon>Aspergillaceae</taxon>
        <taxon>Penicillium</taxon>
    </lineage>
</organism>
<keyword evidence="3 7" id="KW-0479">Metal-binding</keyword>
<keyword evidence="6 8" id="KW-0503">Monooxygenase</keyword>
<evidence type="ECO:0000256" key="8">
    <source>
        <dbReference type="RuleBase" id="RU000461"/>
    </source>
</evidence>
<dbReference type="GO" id="GO:0005506">
    <property type="term" value="F:iron ion binding"/>
    <property type="evidence" value="ECO:0007669"/>
    <property type="project" value="InterPro"/>
</dbReference>
<evidence type="ECO:0000313" key="11">
    <source>
        <dbReference type="Proteomes" id="UP000177622"/>
    </source>
</evidence>
<dbReference type="PANTHER" id="PTHR24287:SF17">
    <property type="entry name" value="P450, PUTATIVE (EUROFUNG)-RELATED"/>
    <property type="match status" value="1"/>
</dbReference>
<dbReference type="GO" id="GO:0020037">
    <property type="term" value="F:heme binding"/>
    <property type="evidence" value="ECO:0007669"/>
    <property type="project" value="InterPro"/>
</dbReference>
<evidence type="ECO:0000256" key="2">
    <source>
        <dbReference type="ARBA" id="ARBA00010617"/>
    </source>
</evidence>
<feature type="compositionally biased region" description="Low complexity" evidence="9">
    <location>
        <begin position="11"/>
        <end position="26"/>
    </location>
</feature>
<dbReference type="Proteomes" id="UP000177622">
    <property type="component" value="Unassembled WGS sequence"/>
</dbReference>
<dbReference type="SUPFAM" id="SSF48264">
    <property type="entry name" value="Cytochrome P450"/>
    <property type="match status" value="1"/>
</dbReference>
<keyword evidence="5 7" id="KW-0408">Iron</keyword>
<feature type="compositionally biased region" description="Basic and acidic residues" evidence="9">
    <location>
        <begin position="51"/>
        <end position="63"/>
    </location>
</feature>
<dbReference type="PRINTS" id="PR00385">
    <property type="entry name" value="P450"/>
</dbReference>
<comment type="caution">
    <text evidence="10">The sequence shown here is derived from an EMBL/GenBank/DDBJ whole genome shotgun (WGS) entry which is preliminary data.</text>
</comment>
<dbReference type="EMBL" id="LXJU01000023">
    <property type="protein sequence ID" value="OGE49168.1"/>
    <property type="molecule type" value="Genomic_DNA"/>
</dbReference>
<keyword evidence="4 8" id="KW-0560">Oxidoreductase</keyword>
<dbReference type="Pfam" id="PF00067">
    <property type="entry name" value="p450"/>
    <property type="match status" value="1"/>
</dbReference>
<dbReference type="PROSITE" id="PS00086">
    <property type="entry name" value="CYTOCHROME_P450"/>
    <property type="match status" value="1"/>
</dbReference>
<dbReference type="GO" id="GO:0043386">
    <property type="term" value="P:mycotoxin biosynthetic process"/>
    <property type="evidence" value="ECO:0007669"/>
    <property type="project" value="UniProtKB-ARBA"/>
</dbReference>
<evidence type="ECO:0000256" key="3">
    <source>
        <dbReference type="ARBA" id="ARBA00022723"/>
    </source>
</evidence>
<keyword evidence="7 8" id="KW-0349">Heme</keyword>
<evidence type="ECO:0008006" key="12">
    <source>
        <dbReference type="Google" id="ProtNLM"/>
    </source>
</evidence>
<comment type="similarity">
    <text evidence="2 8">Belongs to the cytochrome P450 family.</text>
</comment>
<gene>
    <name evidence="10" type="ORF">PENARI_c023G03898</name>
</gene>
<evidence type="ECO:0000256" key="5">
    <source>
        <dbReference type="ARBA" id="ARBA00023004"/>
    </source>
</evidence>
<accession>A0A1F5L7F5</accession>
<evidence type="ECO:0000256" key="1">
    <source>
        <dbReference type="ARBA" id="ARBA00001971"/>
    </source>
</evidence>
<evidence type="ECO:0000256" key="6">
    <source>
        <dbReference type="ARBA" id="ARBA00023033"/>
    </source>
</evidence>